<feature type="compositionally biased region" description="Polar residues" evidence="1">
    <location>
        <begin position="1"/>
        <end position="13"/>
    </location>
</feature>
<feature type="compositionally biased region" description="Basic and acidic residues" evidence="1">
    <location>
        <begin position="46"/>
        <end position="58"/>
    </location>
</feature>
<evidence type="ECO:0000313" key="2">
    <source>
        <dbReference type="Ensembl" id="ENSPEMP00000016354.1"/>
    </source>
</evidence>
<dbReference type="AlphaFoldDB" id="A0A8C8TQG5"/>
<dbReference type="Proteomes" id="UP000694547">
    <property type="component" value="Chromosome 6"/>
</dbReference>
<accession>A0A8C8TQG5</accession>
<keyword evidence="3" id="KW-1185">Reference proteome</keyword>
<sequence>MAWSLPFTSSASSILGVKDRQPPKEVPSYHKSSHRDHTLSQSPAQEAHHFQESEITRA</sequence>
<proteinExistence type="predicted"/>
<organism evidence="2 3">
    <name type="scientific">Peromyscus maniculatus bairdii</name>
    <name type="common">Prairie deer mouse</name>
    <dbReference type="NCBI Taxonomy" id="230844"/>
    <lineage>
        <taxon>Eukaryota</taxon>
        <taxon>Metazoa</taxon>
        <taxon>Chordata</taxon>
        <taxon>Craniata</taxon>
        <taxon>Vertebrata</taxon>
        <taxon>Euteleostomi</taxon>
        <taxon>Mammalia</taxon>
        <taxon>Eutheria</taxon>
        <taxon>Euarchontoglires</taxon>
        <taxon>Glires</taxon>
        <taxon>Rodentia</taxon>
        <taxon>Myomorpha</taxon>
        <taxon>Muroidea</taxon>
        <taxon>Cricetidae</taxon>
        <taxon>Neotominae</taxon>
        <taxon>Peromyscus</taxon>
    </lineage>
</organism>
<feature type="region of interest" description="Disordered" evidence="1">
    <location>
        <begin position="1"/>
        <end position="58"/>
    </location>
</feature>
<dbReference type="Ensembl" id="ENSPEMT00000020664.2">
    <property type="protein sequence ID" value="ENSPEMP00000016354.1"/>
    <property type="gene ID" value="ENSPEMG00000015603.2"/>
</dbReference>
<evidence type="ECO:0000256" key="1">
    <source>
        <dbReference type="SAM" id="MobiDB-lite"/>
    </source>
</evidence>
<name>A0A8C8TQG5_PERMB</name>
<evidence type="ECO:0000313" key="3">
    <source>
        <dbReference type="Proteomes" id="UP000694547"/>
    </source>
</evidence>
<reference evidence="2" key="2">
    <citation type="submission" date="2025-08" db="UniProtKB">
        <authorList>
            <consortium name="Ensembl"/>
        </authorList>
    </citation>
    <scope>IDENTIFICATION</scope>
</reference>
<dbReference type="GeneTree" id="ENSGT00860000136099"/>
<reference evidence="2" key="3">
    <citation type="submission" date="2025-09" db="UniProtKB">
        <authorList>
            <consortium name="Ensembl"/>
        </authorList>
    </citation>
    <scope>IDENTIFICATION</scope>
</reference>
<protein>
    <submittedName>
        <fullName evidence="2">RIKEN cDNA 4930455H04 gene</fullName>
    </submittedName>
</protein>
<reference evidence="2 3" key="1">
    <citation type="submission" date="2018-10" db="EMBL/GenBank/DDBJ databases">
        <title>Improved assembly of the deer mouse Peromyscus maniculatus genome.</title>
        <authorList>
            <person name="Lassance J.-M."/>
            <person name="Hoekstra H.E."/>
        </authorList>
    </citation>
    <scope>NUCLEOTIDE SEQUENCE [LARGE SCALE GENOMIC DNA]</scope>
</reference>